<evidence type="ECO:0000256" key="2">
    <source>
        <dbReference type="SAM" id="MobiDB-lite"/>
    </source>
</evidence>
<sequence length="649" mass="69514">MTRVTTPRPRIWRTDDWALDDLVAAKASTRVSVVIPARDEQDSVAAVVTGIAGAWCGPGGLVDEIVVIDSDSLDATAERARAAGAKVFSAKDIRPESGPAEGKGEALWKAAQVARGDLLVFVDADLVEWGAHFVPGLVGPLLTDPGVHLVKAVYDRPMLGADGHEAEPGGRVTELVARPLLALHWPDLAHIVQPLAGEWAIRRRTFAGLSVPMGYGVEIAALIDVAEGFGAHSIAQVDLGRRTHRNRRHDTLGPMALQVLAAAEVRLGSREVAREPARVELRQFDLVAGGFVPRSRFPVVGERPPIEPGAASRAPSVLAGSEQPRDVPRSGVAALVRADAGKDATLAPVNRVASAARSEGAGTRLRLGRHTYDADARLVMAIVNRTPDSFYDKGLTWATDAAKDRVVQVVEQGADIVDIGGIKAAPGHEIDATEEKRRVVDFVAWVRGEFPDLVISVDTWRSEVARAVCAVGADLINDAWGGYDPLLPEVAAEFGSALVCTHTGGVTPRTRPFRIEYDDVVADIVESLLTQANRAVTMGVDVERIIIDPAHDFGKNTWHSLAATRQLDRLVATGWPVLVSLSNKDFVGETLNKPVGERLIGTLATTAISGWLGAQIYRVHEVPETRQVLNMVSTIAGQRLPSITTRGLQ</sequence>
<comment type="caution">
    <text evidence="4">The sequence shown here is derived from an EMBL/GenBank/DDBJ whole genome shotgun (WGS) entry which is preliminary data.</text>
</comment>
<dbReference type="NCBIfam" id="NF010496">
    <property type="entry name" value="PRK13915.1"/>
    <property type="match status" value="1"/>
</dbReference>
<dbReference type="PROSITE" id="PS00792">
    <property type="entry name" value="DHPS_1"/>
    <property type="match status" value="1"/>
</dbReference>
<dbReference type="InterPro" id="IPR045031">
    <property type="entry name" value="DHP_synth-like"/>
</dbReference>
<dbReference type="InterPro" id="IPR006390">
    <property type="entry name" value="DHP_synth_dom"/>
</dbReference>
<accession>A0ABN2KWH0</accession>
<evidence type="ECO:0000313" key="5">
    <source>
        <dbReference type="Proteomes" id="UP001501475"/>
    </source>
</evidence>
<evidence type="ECO:0000313" key="4">
    <source>
        <dbReference type="EMBL" id="GAA1767365.1"/>
    </source>
</evidence>
<dbReference type="Proteomes" id="UP001501475">
    <property type="component" value="Unassembled WGS sequence"/>
</dbReference>
<organism evidence="4 5">
    <name type="scientific">Nostocoides vanveenii</name>
    <dbReference type="NCBI Taxonomy" id="330835"/>
    <lineage>
        <taxon>Bacteria</taxon>
        <taxon>Bacillati</taxon>
        <taxon>Actinomycetota</taxon>
        <taxon>Actinomycetes</taxon>
        <taxon>Micrococcales</taxon>
        <taxon>Intrasporangiaceae</taxon>
        <taxon>Nostocoides</taxon>
    </lineage>
</organism>
<dbReference type="PROSITE" id="PS50972">
    <property type="entry name" value="PTERIN_BINDING"/>
    <property type="match status" value="1"/>
</dbReference>
<evidence type="ECO:0000256" key="1">
    <source>
        <dbReference type="ARBA" id="ARBA00009503"/>
    </source>
</evidence>
<dbReference type="Gene3D" id="3.90.550.10">
    <property type="entry name" value="Spore Coat Polysaccharide Biosynthesis Protein SpsA, Chain A"/>
    <property type="match status" value="1"/>
</dbReference>
<dbReference type="PANTHER" id="PTHR20941">
    <property type="entry name" value="FOLATE SYNTHESIS PROTEINS"/>
    <property type="match status" value="1"/>
</dbReference>
<comment type="similarity">
    <text evidence="1">Belongs to the DHPS family.</text>
</comment>
<feature type="domain" description="Pterin-binding" evidence="3">
    <location>
        <begin position="377"/>
        <end position="630"/>
    </location>
</feature>
<reference evidence="4 5" key="1">
    <citation type="journal article" date="2019" name="Int. J. Syst. Evol. Microbiol.">
        <title>The Global Catalogue of Microorganisms (GCM) 10K type strain sequencing project: providing services to taxonomists for standard genome sequencing and annotation.</title>
        <authorList>
            <consortium name="The Broad Institute Genomics Platform"/>
            <consortium name="The Broad Institute Genome Sequencing Center for Infectious Disease"/>
            <person name="Wu L."/>
            <person name="Ma J."/>
        </authorList>
    </citation>
    <scope>NUCLEOTIDE SEQUENCE [LARGE SCALE GENOMIC DNA]</scope>
    <source>
        <strain evidence="4 5">JCM 15591</strain>
    </source>
</reference>
<evidence type="ECO:0000259" key="3">
    <source>
        <dbReference type="PROSITE" id="PS50972"/>
    </source>
</evidence>
<gene>
    <name evidence="4" type="ORF">GCM10009810_27610</name>
</gene>
<dbReference type="SUPFAM" id="SSF51717">
    <property type="entry name" value="Dihydropteroate synthetase-like"/>
    <property type="match status" value="1"/>
</dbReference>
<dbReference type="PANTHER" id="PTHR20941:SF8">
    <property type="entry name" value="INACTIVE DIHYDROPTEROATE SYNTHASE 2"/>
    <property type="match status" value="1"/>
</dbReference>
<name>A0ABN2KWH0_9MICO</name>
<dbReference type="PROSITE" id="PS00793">
    <property type="entry name" value="DHPS_2"/>
    <property type="match status" value="1"/>
</dbReference>
<dbReference type="InterPro" id="IPR029044">
    <property type="entry name" value="Nucleotide-diphossugar_trans"/>
</dbReference>
<feature type="region of interest" description="Disordered" evidence="2">
    <location>
        <begin position="303"/>
        <end position="325"/>
    </location>
</feature>
<dbReference type="EMBL" id="BAAAPN010000057">
    <property type="protein sequence ID" value="GAA1767365.1"/>
    <property type="molecule type" value="Genomic_DNA"/>
</dbReference>
<dbReference type="InterPro" id="IPR001173">
    <property type="entry name" value="Glyco_trans_2-like"/>
</dbReference>
<dbReference type="Gene3D" id="3.20.20.20">
    <property type="entry name" value="Dihydropteroate synthase-like"/>
    <property type="match status" value="1"/>
</dbReference>
<protein>
    <recommendedName>
        <fullName evidence="3">Pterin-binding domain-containing protein</fullName>
    </recommendedName>
</protein>
<dbReference type="Pfam" id="PF00809">
    <property type="entry name" value="Pterin_bind"/>
    <property type="match status" value="1"/>
</dbReference>
<dbReference type="CDD" id="cd00739">
    <property type="entry name" value="DHPS"/>
    <property type="match status" value="1"/>
</dbReference>
<dbReference type="Pfam" id="PF00535">
    <property type="entry name" value="Glycos_transf_2"/>
    <property type="match status" value="1"/>
</dbReference>
<keyword evidence="5" id="KW-1185">Reference proteome</keyword>
<dbReference type="SUPFAM" id="SSF53448">
    <property type="entry name" value="Nucleotide-diphospho-sugar transferases"/>
    <property type="match status" value="1"/>
</dbReference>
<dbReference type="InterPro" id="IPR011005">
    <property type="entry name" value="Dihydropteroate_synth-like_sf"/>
</dbReference>
<dbReference type="NCBIfam" id="TIGR01496">
    <property type="entry name" value="DHPS"/>
    <property type="match status" value="1"/>
</dbReference>
<proteinExistence type="inferred from homology"/>
<dbReference type="InterPro" id="IPR000489">
    <property type="entry name" value="Pterin-binding_dom"/>
</dbReference>